<feature type="domain" description="PPIase FKBP-type" evidence="9">
    <location>
        <begin position="294"/>
        <end position="386"/>
    </location>
</feature>
<dbReference type="InterPro" id="IPR001179">
    <property type="entry name" value="PPIase_FKBP_dom"/>
</dbReference>
<dbReference type="Gene3D" id="3.10.50.40">
    <property type="match status" value="3"/>
</dbReference>
<sequence>MAVDGAQQLPSLPSPEDEKLNRRKKNIENLEPGSLMKAIVRSGDEHSSNGNPKDGDLVIIHCAIRTLDGTLVHSTRSEHGGQGTHVRYVLGKTDMLLGLYQGIPTMFKAEIAMFKMKPEVHYGEADCPLTPPDNFPKDSELQFEIELIDFFKAKVIGEDLAVVKKTITEGQGWETPREPYEVKAWITAKSGGGRLILKSADEPFLFTMGKGEVPKGLEMAIGTMTKGEKAVVYVNSPYLTPCPLMPSIEDKELQFEVDLVHFIQVRDMLGDGRLIKRRIVDGIGEFPVDCPLQDSLLRVHYKGMILNDERSVFYNTKVDNDGQPLEFSSGEGMVPEGLEMCVRLMLPGEIALVTCPPDFAYDKFPRIYNVPKGAHVQWEIELLGFEMPKDWTGLSFQNIMDEADRLKNTGNRLFKEGKFELAKAKYEKLLREYNHVNPQDDEEGKIFLNSRNSLHLNVAACYQKIGEYKKSIEACNKVLDASPAHVKALYRRGMSYMLAGDFDDARSNFKMMISVDKSSEPDAAAALLKLKQMEQETEKKARKQFKGLFDKKPGEISDAGNVEKKEVVNETDGGEYHECESEDDAEVEIVDQRVGILSRLWPASSRFFSALGLQRCAIM</sequence>
<evidence type="ECO:0000256" key="8">
    <source>
        <dbReference type="SAM" id="MobiDB-lite"/>
    </source>
</evidence>
<evidence type="ECO:0000256" key="3">
    <source>
        <dbReference type="ARBA" id="ARBA00022737"/>
    </source>
</evidence>
<accession>A0A0K9NQ75</accession>
<dbReference type="PROSITE" id="PS50005">
    <property type="entry name" value="TPR"/>
    <property type="match status" value="2"/>
</dbReference>
<dbReference type="Proteomes" id="UP000036987">
    <property type="component" value="Unassembled WGS sequence"/>
</dbReference>
<keyword evidence="11" id="KW-1185">Reference proteome</keyword>
<protein>
    <recommendedName>
        <fullName evidence="2 6">peptidylprolyl isomerase</fullName>
        <ecNumber evidence="2 6">5.2.1.8</ecNumber>
    </recommendedName>
</protein>
<dbReference type="Pfam" id="PF00254">
    <property type="entry name" value="FKBP_C"/>
    <property type="match status" value="3"/>
</dbReference>
<feature type="repeat" description="TPR" evidence="7">
    <location>
        <begin position="486"/>
        <end position="519"/>
    </location>
</feature>
<keyword evidence="4 7" id="KW-0802">TPR repeat</keyword>
<evidence type="ECO:0000256" key="6">
    <source>
        <dbReference type="PROSITE-ProRule" id="PRU00277"/>
    </source>
</evidence>
<dbReference type="Pfam" id="PF13181">
    <property type="entry name" value="TPR_8"/>
    <property type="match status" value="1"/>
</dbReference>
<evidence type="ECO:0000256" key="5">
    <source>
        <dbReference type="ARBA" id="ARBA00023235"/>
    </source>
</evidence>
<dbReference type="AlphaFoldDB" id="A0A0K9NQ75"/>
<evidence type="ECO:0000313" key="11">
    <source>
        <dbReference type="Proteomes" id="UP000036987"/>
    </source>
</evidence>
<keyword evidence="5 6" id="KW-0413">Isomerase</keyword>
<evidence type="ECO:0000256" key="4">
    <source>
        <dbReference type="ARBA" id="ARBA00022803"/>
    </source>
</evidence>
<dbReference type="FunFam" id="3.10.50.40:FF:000029">
    <property type="entry name" value="Peptidylprolyl isomerase"/>
    <property type="match status" value="1"/>
</dbReference>
<dbReference type="SMART" id="SM00028">
    <property type="entry name" value="TPR"/>
    <property type="match status" value="3"/>
</dbReference>
<dbReference type="GO" id="GO:0003755">
    <property type="term" value="F:peptidyl-prolyl cis-trans isomerase activity"/>
    <property type="evidence" value="ECO:0000318"/>
    <property type="project" value="GO_Central"/>
</dbReference>
<dbReference type="SUPFAM" id="SSF54534">
    <property type="entry name" value="FKBP-like"/>
    <property type="match status" value="3"/>
</dbReference>
<dbReference type="OMA" id="KFTRPAN"/>
<dbReference type="SUPFAM" id="SSF48452">
    <property type="entry name" value="TPR-like"/>
    <property type="match status" value="1"/>
</dbReference>
<dbReference type="PANTHER" id="PTHR46512">
    <property type="entry name" value="PEPTIDYLPROLYL ISOMERASE"/>
    <property type="match status" value="1"/>
</dbReference>
<dbReference type="EC" id="5.2.1.8" evidence="2 6"/>
<dbReference type="Gene3D" id="1.25.40.10">
    <property type="entry name" value="Tetratricopeptide repeat domain"/>
    <property type="match status" value="1"/>
</dbReference>
<dbReference type="InterPro" id="IPR019734">
    <property type="entry name" value="TPR_rpt"/>
</dbReference>
<evidence type="ECO:0000259" key="9">
    <source>
        <dbReference type="PROSITE" id="PS50059"/>
    </source>
</evidence>
<evidence type="ECO:0000256" key="1">
    <source>
        <dbReference type="ARBA" id="ARBA00000971"/>
    </source>
</evidence>
<evidence type="ECO:0000256" key="7">
    <source>
        <dbReference type="PROSITE-ProRule" id="PRU00339"/>
    </source>
</evidence>
<proteinExistence type="predicted"/>
<name>A0A0K9NQ75_ZOSMR</name>
<feature type="domain" description="PPIase FKBP-type" evidence="9">
    <location>
        <begin position="55"/>
        <end position="151"/>
    </location>
</feature>
<evidence type="ECO:0000256" key="2">
    <source>
        <dbReference type="ARBA" id="ARBA00013194"/>
    </source>
</evidence>
<feature type="repeat" description="TPR" evidence="7">
    <location>
        <begin position="452"/>
        <end position="485"/>
    </location>
</feature>
<dbReference type="PROSITE" id="PS50059">
    <property type="entry name" value="FKBP_PPIASE"/>
    <property type="match status" value="3"/>
</dbReference>
<dbReference type="OrthoDB" id="1902587at2759"/>
<feature type="region of interest" description="Disordered" evidence="8">
    <location>
        <begin position="1"/>
        <end position="32"/>
    </location>
</feature>
<dbReference type="PANTHER" id="PTHR46512:SF8">
    <property type="entry name" value="PEPTIDYLPROLYL ISOMERASE"/>
    <property type="match status" value="1"/>
</dbReference>
<comment type="caution">
    <text evidence="10">The sequence shown here is derived from an EMBL/GenBank/DDBJ whole genome shotgun (WGS) entry which is preliminary data.</text>
</comment>
<dbReference type="InterPro" id="IPR046357">
    <property type="entry name" value="PPIase_dom_sf"/>
</dbReference>
<dbReference type="EMBL" id="LFYR01001898">
    <property type="protein sequence ID" value="KMZ58763.1"/>
    <property type="molecule type" value="Genomic_DNA"/>
</dbReference>
<evidence type="ECO:0000313" key="10">
    <source>
        <dbReference type="EMBL" id="KMZ58763.1"/>
    </source>
</evidence>
<dbReference type="Pfam" id="PF13174">
    <property type="entry name" value="TPR_6"/>
    <property type="match status" value="1"/>
</dbReference>
<dbReference type="STRING" id="29655.A0A0K9NQ75"/>
<keyword evidence="3" id="KW-0677">Repeat</keyword>
<comment type="catalytic activity">
    <reaction evidence="1 6">
        <text>[protein]-peptidylproline (omega=180) = [protein]-peptidylproline (omega=0)</text>
        <dbReference type="Rhea" id="RHEA:16237"/>
        <dbReference type="Rhea" id="RHEA-COMP:10747"/>
        <dbReference type="Rhea" id="RHEA-COMP:10748"/>
        <dbReference type="ChEBI" id="CHEBI:83833"/>
        <dbReference type="ChEBI" id="CHEBI:83834"/>
        <dbReference type="EC" id="5.2.1.8"/>
    </reaction>
</comment>
<dbReference type="FunFam" id="1.25.40.10:FF:000008">
    <property type="entry name" value="Peptidylprolyl isomerase"/>
    <property type="match status" value="1"/>
</dbReference>
<dbReference type="InterPro" id="IPR050754">
    <property type="entry name" value="FKBP4/5/8-like"/>
</dbReference>
<organism evidence="10 11">
    <name type="scientific">Zostera marina</name>
    <name type="common">Eelgrass</name>
    <dbReference type="NCBI Taxonomy" id="29655"/>
    <lineage>
        <taxon>Eukaryota</taxon>
        <taxon>Viridiplantae</taxon>
        <taxon>Streptophyta</taxon>
        <taxon>Embryophyta</taxon>
        <taxon>Tracheophyta</taxon>
        <taxon>Spermatophyta</taxon>
        <taxon>Magnoliopsida</taxon>
        <taxon>Liliopsida</taxon>
        <taxon>Zosteraceae</taxon>
        <taxon>Zostera</taxon>
    </lineage>
</organism>
<gene>
    <name evidence="10" type="ORF">ZOSMA_74G01070</name>
</gene>
<keyword evidence="6" id="KW-0697">Rotamase</keyword>
<feature type="domain" description="PPIase FKBP-type" evidence="9">
    <location>
        <begin position="179"/>
        <end position="263"/>
    </location>
</feature>
<dbReference type="InterPro" id="IPR011990">
    <property type="entry name" value="TPR-like_helical_dom_sf"/>
</dbReference>
<reference evidence="11" key="1">
    <citation type="journal article" date="2016" name="Nature">
        <title>The genome of the seagrass Zostera marina reveals angiosperm adaptation to the sea.</title>
        <authorList>
            <person name="Olsen J.L."/>
            <person name="Rouze P."/>
            <person name="Verhelst B."/>
            <person name="Lin Y.-C."/>
            <person name="Bayer T."/>
            <person name="Collen J."/>
            <person name="Dattolo E."/>
            <person name="De Paoli E."/>
            <person name="Dittami S."/>
            <person name="Maumus F."/>
            <person name="Michel G."/>
            <person name="Kersting A."/>
            <person name="Lauritano C."/>
            <person name="Lohaus R."/>
            <person name="Toepel M."/>
            <person name="Tonon T."/>
            <person name="Vanneste K."/>
            <person name="Amirebrahimi M."/>
            <person name="Brakel J."/>
            <person name="Bostroem C."/>
            <person name="Chovatia M."/>
            <person name="Grimwood J."/>
            <person name="Jenkins J.W."/>
            <person name="Jueterbock A."/>
            <person name="Mraz A."/>
            <person name="Stam W.T."/>
            <person name="Tice H."/>
            <person name="Bornberg-Bauer E."/>
            <person name="Green P.J."/>
            <person name="Pearson G.A."/>
            <person name="Procaccini G."/>
            <person name="Duarte C.M."/>
            <person name="Schmutz J."/>
            <person name="Reusch T.B.H."/>
            <person name="Van de Peer Y."/>
        </authorList>
    </citation>
    <scope>NUCLEOTIDE SEQUENCE [LARGE SCALE GENOMIC DNA]</scope>
    <source>
        <strain evidence="11">cv. Finnish</strain>
    </source>
</reference>